<evidence type="ECO:0000256" key="1">
    <source>
        <dbReference type="SAM" id="MobiDB-lite"/>
    </source>
</evidence>
<protein>
    <recommendedName>
        <fullName evidence="2">NELF-A N-terminal domain-containing protein</fullName>
    </recommendedName>
</protein>
<feature type="domain" description="NELF-A N-terminal" evidence="2">
    <location>
        <begin position="1"/>
        <end position="56"/>
    </location>
</feature>
<evidence type="ECO:0000259" key="2">
    <source>
        <dbReference type="Pfam" id="PF23553"/>
    </source>
</evidence>
<evidence type="ECO:0000313" key="4">
    <source>
        <dbReference type="WBParaSite" id="nRc.2.0.1.t05971-RA"/>
    </source>
</evidence>
<dbReference type="AlphaFoldDB" id="A0A915HXE4"/>
<organism evidence="3 4">
    <name type="scientific">Romanomermis culicivorax</name>
    <name type="common">Nematode worm</name>
    <dbReference type="NCBI Taxonomy" id="13658"/>
    <lineage>
        <taxon>Eukaryota</taxon>
        <taxon>Metazoa</taxon>
        <taxon>Ecdysozoa</taxon>
        <taxon>Nematoda</taxon>
        <taxon>Enoplea</taxon>
        <taxon>Dorylaimia</taxon>
        <taxon>Mermithida</taxon>
        <taxon>Mermithoidea</taxon>
        <taxon>Mermithidae</taxon>
        <taxon>Romanomermis</taxon>
    </lineage>
</organism>
<feature type="compositionally biased region" description="Polar residues" evidence="1">
    <location>
        <begin position="64"/>
        <end position="76"/>
    </location>
</feature>
<dbReference type="Proteomes" id="UP000887565">
    <property type="component" value="Unplaced"/>
</dbReference>
<dbReference type="Pfam" id="PF23553">
    <property type="entry name" value="NELF-A_N"/>
    <property type="match status" value="1"/>
</dbReference>
<name>A0A915HXE4_ROMCU</name>
<keyword evidence="3" id="KW-1185">Reference proteome</keyword>
<feature type="region of interest" description="Disordered" evidence="1">
    <location>
        <begin position="57"/>
        <end position="76"/>
    </location>
</feature>
<proteinExistence type="predicted"/>
<sequence>WRNELEDVLSLAGQDIDEWVQTVAELLKDVPTMGALNFNVHNDQSQFTKTLTHLKKMPPMKGIPSQNPNKLSAGFSTTSKMYTRPVITKKEGGAKIRLLRKKEGGAKVISKRNLYCRSAFFLKKKAELIVDPPFAQKRRRS</sequence>
<dbReference type="InterPro" id="IPR056557">
    <property type="entry name" value="NELF-A_N"/>
</dbReference>
<reference evidence="4" key="1">
    <citation type="submission" date="2022-11" db="UniProtKB">
        <authorList>
            <consortium name="WormBaseParasite"/>
        </authorList>
    </citation>
    <scope>IDENTIFICATION</scope>
</reference>
<evidence type="ECO:0000313" key="3">
    <source>
        <dbReference type="Proteomes" id="UP000887565"/>
    </source>
</evidence>
<accession>A0A915HXE4</accession>
<dbReference type="WBParaSite" id="nRc.2.0.1.t05971-RA">
    <property type="protein sequence ID" value="nRc.2.0.1.t05971-RA"/>
    <property type="gene ID" value="nRc.2.0.1.g05971"/>
</dbReference>